<dbReference type="SUPFAM" id="SSF53756">
    <property type="entry name" value="UDP-Glycosyltransferase/glycogen phosphorylase"/>
    <property type="match status" value="1"/>
</dbReference>
<evidence type="ECO:0000259" key="2">
    <source>
        <dbReference type="Pfam" id="PF13439"/>
    </source>
</evidence>
<dbReference type="InterPro" id="IPR028098">
    <property type="entry name" value="Glyco_trans_4-like_N"/>
</dbReference>
<gene>
    <name evidence="3" type="ORF">FSB73_21910</name>
</gene>
<dbReference type="Proteomes" id="UP000321291">
    <property type="component" value="Chromosome"/>
</dbReference>
<feature type="domain" description="Glycosyltransferase subfamily 4-like N-terminal" evidence="2">
    <location>
        <begin position="12"/>
        <end position="152"/>
    </location>
</feature>
<dbReference type="AlphaFoldDB" id="A0A5B8VRM3"/>
<dbReference type="Gene3D" id="3.40.50.2000">
    <property type="entry name" value="Glycogen Phosphorylase B"/>
    <property type="match status" value="2"/>
</dbReference>
<evidence type="ECO:0000259" key="1">
    <source>
        <dbReference type="Pfam" id="PF00534"/>
    </source>
</evidence>
<keyword evidence="4" id="KW-1185">Reference proteome</keyword>
<protein>
    <submittedName>
        <fullName evidence="3">Glycosyltransferase</fullName>
    </submittedName>
</protein>
<dbReference type="Pfam" id="PF13439">
    <property type="entry name" value="Glyco_transf_4"/>
    <property type="match status" value="1"/>
</dbReference>
<keyword evidence="3" id="KW-0808">Transferase</keyword>
<evidence type="ECO:0000313" key="4">
    <source>
        <dbReference type="Proteomes" id="UP000321291"/>
    </source>
</evidence>
<name>A0A5B8VRM3_9BACT</name>
<dbReference type="InterPro" id="IPR001296">
    <property type="entry name" value="Glyco_trans_1"/>
</dbReference>
<sequence>MRILHIIFSFNIGGAEAMLADIINSQCKHVQVKLIIVNSGINTALLASVSKNVEVICLNRRPGSVNPIPLILLNREIRKFKPDVIHCHNRNMVNAIWWLSYRRKSLLTIHDTGGTFKYIHKFKACIAISEAVKTDVLERSKLDIDIIYNGVRCTDIKAKRTDAANVLPDRITRVVQVSRLHHEKKGQHLALMAIRKMIDKGYCPIQLDFIGTGKSLDYLKRLSSDLGIGAYVQFLGIKSRAYIYEHLSEYDLLIQPSLYEGFGLTIAEAMAAKVPVLVSNIEGPMELIKNGTYGAYFEAGNAEGLALKLIEFTNLMGTELLRERVERAYVYCNKHFNISVTADAYISKYKTLQMESDLCASTSSSTSSSTSTSTSTP</sequence>
<accession>A0A5B8VRM3</accession>
<feature type="domain" description="Glycosyl transferase family 1" evidence="1">
    <location>
        <begin position="167"/>
        <end position="316"/>
    </location>
</feature>
<proteinExistence type="predicted"/>
<reference evidence="3 4" key="1">
    <citation type="journal article" date="2017" name="Int. J. Syst. Evol. Microbiol.">
        <title>Arachidicoccus ginsenosidivorans sp. nov., with ginsenoside-converting activity isolated from ginseng cultivating soil.</title>
        <authorList>
            <person name="Siddiqi M.Z."/>
            <person name="Aslam Z."/>
            <person name="Im W.T."/>
        </authorList>
    </citation>
    <scope>NUCLEOTIDE SEQUENCE [LARGE SCALE GENOMIC DNA]</scope>
    <source>
        <strain evidence="3 4">Gsoil 809</strain>
    </source>
</reference>
<dbReference type="GO" id="GO:0016757">
    <property type="term" value="F:glycosyltransferase activity"/>
    <property type="evidence" value="ECO:0007669"/>
    <property type="project" value="InterPro"/>
</dbReference>
<dbReference type="PANTHER" id="PTHR12526">
    <property type="entry name" value="GLYCOSYLTRANSFERASE"/>
    <property type="match status" value="1"/>
</dbReference>
<evidence type="ECO:0000313" key="3">
    <source>
        <dbReference type="EMBL" id="QEC73923.1"/>
    </source>
</evidence>
<dbReference type="Pfam" id="PF00534">
    <property type="entry name" value="Glycos_transf_1"/>
    <property type="match status" value="1"/>
</dbReference>
<dbReference type="CDD" id="cd03811">
    <property type="entry name" value="GT4_GT28_WabH-like"/>
    <property type="match status" value="1"/>
</dbReference>
<dbReference type="KEGG" id="agi:FSB73_21910"/>
<organism evidence="3 4">
    <name type="scientific">Arachidicoccus ginsenosidivorans</name>
    <dbReference type="NCBI Taxonomy" id="496057"/>
    <lineage>
        <taxon>Bacteria</taxon>
        <taxon>Pseudomonadati</taxon>
        <taxon>Bacteroidota</taxon>
        <taxon>Chitinophagia</taxon>
        <taxon>Chitinophagales</taxon>
        <taxon>Chitinophagaceae</taxon>
        <taxon>Arachidicoccus</taxon>
    </lineage>
</organism>
<dbReference type="RefSeq" id="WP_146787286.1">
    <property type="nucleotide sequence ID" value="NZ_CP042434.1"/>
</dbReference>
<dbReference type="EMBL" id="CP042434">
    <property type="protein sequence ID" value="QEC73923.1"/>
    <property type="molecule type" value="Genomic_DNA"/>
</dbReference>
<dbReference type="OrthoDB" id="9792322at2"/>